<dbReference type="Pfam" id="PF13420">
    <property type="entry name" value="Acetyltransf_4"/>
    <property type="match status" value="1"/>
</dbReference>
<dbReference type="Proteomes" id="UP000001505">
    <property type="component" value="Chromosome"/>
</dbReference>
<dbReference type="eggNOG" id="COG1670">
    <property type="taxonomic scope" value="Bacteria"/>
</dbReference>
<dbReference type="SUPFAM" id="SSF55729">
    <property type="entry name" value="Acyl-CoA N-acyltransferases (Nat)"/>
    <property type="match status" value="1"/>
</dbReference>
<dbReference type="OrthoDB" id="9785602at2"/>
<evidence type="ECO:0000313" key="1">
    <source>
        <dbReference type="EMBL" id="ADI38338.1"/>
    </source>
</evidence>
<protein>
    <recommendedName>
        <fullName evidence="3">N-acetyltransferase domain-containing protein</fullName>
    </recommendedName>
</protein>
<name>D6YW27_WADCW</name>
<keyword evidence="2" id="KW-1185">Reference proteome</keyword>
<proteinExistence type="predicted"/>
<evidence type="ECO:0000313" key="2">
    <source>
        <dbReference type="Proteomes" id="UP000001505"/>
    </source>
</evidence>
<dbReference type="HOGENOM" id="CLU_013985_3_2_0"/>
<evidence type="ECO:0008006" key="3">
    <source>
        <dbReference type="Google" id="ProtNLM"/>
    </source>
</evidence>
<accession>D6YW27</accession>
<dbReference type="STRING" id="716544.wcw_0978"/>
<reference evidence="1 2" key="1">
    <citation type="journal article" date="2010" name="PLoS ONE">
        <title>The Waddlia genome: a window into chlamydial biology.</title>
        <authorList>
            <person name="Bertelli C."/>
            <person name="Collyn F."/>
            <person name="Croxatto A."/>
            <person name="Ruckert C."/>
            <person name="Polkinghorne A."/>
            <person name="Kebbi-Beghdadi C."/>
            <person name="Goesmann A."/>
            <person name="Vaughan L."/>
            <person name="Greub G."/>
        </authorList>
    </citation>
    <scope>NUCLEOTIDE SEQUENCE [LARGE SCALE GENOMIC DNA]</scope>
    <source>
        <strain evidence="2">ATCC VR-1470 / WSU 86-1044</strain>
    </source>
</reference>
<dbReference type="AlphaFoldDB" id="D6YW27"/>
<dbReference type="EMBL" id="CP001928">
    <property type="protein sequence ID" value="ADI38338.1"/>
    <property type="molecule type" value="Genomic_DNA"/>
</dbReference>
<gene>
    <name evidence="1" type="ordered locus">wcw_0978</name>
</gene>
<sequence length="186" mass="22046">MQRICSLNFENNQDYSLRLLLHQDMEPIRRWRNSQIDILRQSSHLSHQEQEAYWKEVVAPSYQMNHPDQLLVAFLEGSQLIGYGGITHIDWERKEGEVSFLLNPEEIESSKNYRKKFGIFLELIKTAAFDKLNLIRLFTETYDIRPDHISELEARGFQLKKRLTDAIEVRGRKVDALIHEYIADER</sequence>
<dbReference type="InterPro" id="IPR016181">
    <property type="entry name" value="Acyl_CoA_acyltransferase"/>
</dbReference>
<dbReference type="Gene3D" id="3.40.630.30">
    <property type="match status" value="1"/>
</dbReference>
<dbReference type="KEGG" id="wch:wcw_0978"/>
<organism evidence="1 2">
    <name type="scientific">Waddlia chondrophila (strain ATCC VR-1470 / WSU 86-1044)</name>
    <dbReference type="NCBI Taxonomy" id="716544"/>
    <lineage>
        <taxon>Bacteria</taxon>
        <taxon>Pseudomonadati</taxon>
        <taxon>Chlamydiota</taxon>
        <taxon>Chlamydiia</taxon>
        <taxon>Parachlamydiales</taxon>
        <taxon>Waddliaceae</taxon>
        <taxon>Waddlia</taxon>
    </lineage>
</organism>